<evidence type="ECO:0000256" key="1">
    <source>
        <dbReference type="SAM" id="MobiDB-lite"/>
    </source>
</evidence>
<gene>
    <name evidence="2" type="ORF">ACFQSB_32725</name>
</gene>
<evidence type="ECO:0000313" key="3">
    <source>
        <dbReference type="Proteomes" id="UP001596496"/>
    </source>
</evidence>
<dbReference type="Pfam" id="PF11236">
    <property type="entry name" value="DUF3037"/>
    <property type="match status" value="1"/>
</dbReference>
<evidence type="ECO:0000313" key="2">
    <source>
        <dbReference type="EMBL" id="MFC7387015.1"/>
    </source>
</evidence>
<dbReference type="InterPro" id="IPR021398">
    <property type="entry name" value="DUF3037"/>
</dbReference>
<dbReference type="EMBL" id="JBHTCG010000033">
    <property type="protein sequence ID" value="MFC7387015.1"/>
    <property type="molecule type" value="Genomic_DNA"/>
</dbReference>
<name>A0ABW2PG52_9ACTN</name>
<keyword evidence="3" id="KW-1185">Reference proteome</keyword>
<dbReference type="RefSeq" id="WP_380830701.1">
    <property type="nucleotide sequence ID" value="NZ_JBHTCG010000033.1"/>
</dbReference>
<dbReference type="Proteomes" id="UP001596496">
    <property type="component" value="Unassembled WGS sequence"/>
</dbReference>
<protein>
    <submittedName>
        <fullName evidence="2">DUF3037 domain-containing protein</fullName>
    </submittedName>
</protein>
<comment type="caution">
    <text evidence="2">The sequence shown here is derived from an EMBL/GenBank/DDBJ whole genome shotgun (WGS) entry which is preliminary data.</text>
</comment>
<reference evidence="3" key="1">
    <citation type="journal article" date="2019" name="Int. J. Syst. Evol. Microbiol.">
        <title>The Global Catalogue of Microorganisms (GCM) 10K type strain sequencing project: providing services to taxonomists for standard genome sequencing and annotation.</title>
        <authorList>
            <consortium name="The Broad Institute Genomics Platform"/>
            <consortium name="The Broad Institute Genome Sequencing Center for Infectious Disease"/>
            <person name="Wu L."/>
            <person name="Ma J."/>
        </authorList>
    </citation>
    <scope>NUCLEOTIDE SEQUENCE [LARGE SCALE GENOMIC DNA]</scope>
    <source>
        <strain evidence="3">CECT 7649</strain>
    </source>
</reference>
<proteinExistence type="predicted"/>
<accession>A0ABW2PG52</accession>
<feature type="compositionally biased region" description="Polar residues" evidence="1">
    <location>
        <begin position="23"/>
        <end position="33"/>
    </location>
</feature>
<feature type="region of interest" description="Disordered" evidence="1">
    <location>
        <begin position="17"/>
        <end position="37"/>
    </location>
</feature>
<sequence>MCRASIVASGRRSLGHARLVPRAQSTRGSQPTPSADLKGVHPLGRYIYSIVRCLPDPRTGEFVNVGAVAGDAATGDWAVRRLSNTDRIKKFAPASAIDVTDRFLARMSSEIGEAREALETGAGHTLSADWLAELHHDHRNVVQLSPPAPIVATHAEAALDIIFDHMIIDPASQRRQVAIGKDRVVQDLRKAYVRAEIPAHLLRPKSDVFIGDRLHSTVDIAIANGRVVQLAQGWSFRVTGSERLLTQVKAWGFALERLRRGDEARVVDARGRVSEVAPDVDLQVVIATPETPQQDTAYEEAEQVFRALGADVHAVEDVGAVSARAASLIRALL</sequence>
<organism evidence="2 3">
    <name type="scientific">Sphaerisporangium rhizosphaerae</name>
    <dbReference type="NCBI Taxonomy" id="2269375"/>
    <lineage>
        <taxon>Bacteria</taxon>
        <taxon>Bacillati</taxon>
        <taxon>Actinomycetota</taxon>
        <taxon>Actinomycetes</taxon>
        <taxon>Streptosporangiales</taxon>
        <taxon>Streptosporangiaceae</taxon>
        <taxon>Sphaerisporangium</taxon>
    </lineage>
</organism>